<dbReference type="STRING" id="537013.CLOSTMETH_00157"/>
<keyword evidence="2" id="KW-1185">Reference proteome</keyword>
<comment type="caution">
    <text evidence="1">The sequence shown here is derived from an EMBL/GenBank/DDBJ whole genome shotgun (WGS) entry which is preliminary data.</text>
</comment>
<accession>C0E8L2</accession>
<dbReference type="HOGENOM" id="CLU_1127551_0_0_9"/>
<reference evidence="1 2" key="1">
    <citation type="submission" date="2009-01" db="EMBL/GenBank/DDBJ databases">
        <authorList>
            <person name="Fulton L."/>
            <person name="Clifton S."/>
            <person name="Fulton B."/>
            <person name="Xu J."/>
            <person name="Minx P."/>
            <person name="Pepin K.H."/>
            <person name="Johnson M."/>
            <person name="Bhonagiri V."/>
            <person name="Nash W.E."/>
            <person name="Mardis E.R."/>
            <person name="Wilson R.K."/>
        </authorList>
    </citation>
    <scope>NUCLEOTIDE SEQUENCE [LARGE SCALE GENOMIC DNA]</scope>
    <source>
        <strain evidence="1 2">DSM 5476</strain>
    </source>
</reference>
<reference evidence="1 2" key="2">
    <citation type="submission" date="2009-02" db="EMBL/GenBank/DDBJ databases">
        <title>Draft genome sequence of Clostridium methylpentosum (DSM 5476).</title>
        <authorList>
            <person name="Sudarsanam P."/>
            <person name="Ley R."/>
            <person name="Guruge J."/>
            <person name="Turnbaugh P.J."/>
            <person name="Mahowald M."/>
            <person name="Liep D."/>
            <person name="Gordon J."/>
        </authorList>
    </citation>
    <scope>NUCLEOTIDE SEQUENCE [LARGE SCALE GENOMIC DNA]</scope>
    <source>
        <strain evidence="1 2">DSM 5476</strain>
    </source>
</reference>
<gene>
    <name evidence="1" type="ORF">CLOSTMETH_00157</name>
</gene>
<dbReference type="AlphaFoldDB" id="C0E8L2"/>
<protein>
    <submittedName>
        <fullName evidence="1">Uncharacterized protein</fullName>
    </submittedName>
</protein>
<name>C0E8L2_9FIRM</name>
<dbReference type="Proteomes" id="UP000003340">
    <property type="component" value="Unassembled WGS sequence"/>
</dbReference>
<dbReference type="EMBL" id="ACEC01000007">
    <property type="protein sequence ID" value="EEG32221.1"/>
    <property type="molecule type" value="Genomic_DNA"/>
</dbReference>
<organism evidence="1 2">
    <name type="scientific">[Clostridium] methylpentosum DSM 5476</name>
    <dbReference type="NCBI Taxonomy" id="537013"/>
    <lineage>
        <taxon>Bacteria</taxon>
        <taxon>Bacillati</taxon>
        <taxon>Bacillota</taxon>
        <taxon>Clostridia</taxon>
        <taxon>Eubacteriales</taxon>
        <taxon>Oscillospiraceae</taxon>
        <taxon>Oscillospiraceae incertae sedis</taxon>
    </lineage>
</organism>
<sequence>MKVGEKVTILVALVGDNQSFDVALQVRRQKAKLFAFDYSVMGDPLNTYNQVTTPSTMANSLGYFTTVFRDGSAGLKQQDKELFYQIGSEVYGYFGHGNAGYVAFIETDPDGTKHGYRMDQTNIQDMENTKRAYWSGCLTAAASSSSHSMVQLSIDKGAQCAIGWNQSIYNTSAKKFNDAFFTTINAGYTVAKAAELAKGTISNQNDTVRDYQVLGDKNTLLMSEAIHPRNDFILRPTSLKNLDKEQ</sequence>
<evidence type="ECO:0000313" key="2">
    <source>
        <dbReference type="Proteomes" id="UP000003340"/>
    </source>
</evidence>
<proteinExistence type="predicted"/>
<evidence type="ECO:0000313" key="1">
    <source>
        <dbReference type="EMBL" id="EEG32221.1"/>
    </source>
</evidence>